<dbReference type="KEGG" id="tbo:Thebr_0616"/>
<gene>
    <name evidence="1" type="ordered locus">Thebr_0616</name>
</gene>
<dbReference type="AlphaFoldDB" id="E8UW61"/>
<dbReference type="HOGENOM" id="CLU_3030960_0_0_9"/>
<proteinExistence type="predicted"/>
<protein>
    <submittedName>
        <fullName evidence="1">Uncharacterized protein</fullName>
    </submittedName>
</protein>
<sequence length="55" mass="6369">MLLNKEGIKDINKWQQAGIKLPDFDVEKIAEQTKKYPTWVHFGAGNIFLEDLLHS</sequence>
<name>E8UW61_THEBF</name>
<dbReference type="Proteomes" id="UP000002062">
    <property type="component" value="Chromosome"/>
</dbReference>
<accession>E8UW61</accession>
<evidence type="ECO:0000313" key="1">
    <source>
        <dbReference type="EMBL" id="ADV79216.1"/>
    </source>
</evidence>
<keyword evidence="2" id="KW-1185">Reference proteome</keyword>
<dbReference type="EMBL" id="CP002466">
    <property type="protein sequence ID" value="ADV79216.1"/>
    <property type="molecule type" value="Genomic_DNA"/>
</dbReference>
<reference evidence="1 2" key="1">
    <citation type="submission" date="2011-01" db="EMBL/GenBank/DDBJ databases">
        <title>Complete sequence of Thermoanaerobacter brockii finnii Ako-1.</title>
        <authorList>
            <consortium name="US DOE Joint Genome Institute"/>
            <person name="Lucas S."/>
            <person name="Copeland A."/>
            <person name="Lapidus A."/>
            <person name="Cheng J.-F."/>
            <person name="Goodwin L."/>
            <person name="Pitluck S."/>
            <person name="Chertkov O."/>
            <person name="Munk C."/>
            <person name="Detter J.C."/>
            <person name="Han C."/>
            <person name="Tapia R."/>
            <person name="Land M."/>
            <person name="Hauser L."/>
            <person name="Kyrpides N."/>
            <person name="Ivanova N."/>
            <person name="Mikhailova N."/>
            <person name="Pagani I."/>
            <person name="Hemme C.L."/>
            <person name="Woyke T."/>
        </authorList>
    </citation>
    <scope>NUCLEOTIDE SEQUENCE [LARGE SCALE GENOMIC DNA]</scope>
    <source>
        <strain evidence="2">ATCC 43586 / DSM 3389 / AKO-1</strain>
    </source>
</reference>
<evidence type="ECO:0000313" key="2">
    <source>
        <dbReference type="Proteomes" id="UP000002062"/>
    </source>
</evidence>
<organism evidence="1 2">
    <name type="scientific">Thermoanaerobacter brockii subsp. finnii (strain ATCC 43586 / DSM 3389 / AKO-1)</name>
    <name type="common">Thermoanaerobacter finnii</name>
    <dbReference type="NCBI Taxonomy" id="509193"/>
    <lineage>
        <taxon>Bacteria</taxon>
        <taxon>Bacillati</taxon>
        <taxon>Bacillota</taxon>
        <taxon>Clostridia</taxon>
        <taxon>Thermoanaerobacterales</taxon>
        <taxon>Thermoanaerobacteraceae</taxon>
        <taxon>Thermoanaerobacter</taxon>
    </lineage>
</organism>